<proteinExistence type="predicted"/>
<dbReference type="PANTHER" id="PTHR15822">
    <property type="entry name" value="TRAF AND TNF RECEPTOR-ASSOCIATED PROTEIN"/>
    <property type="match status" value="1"/>
</dbReference>
<keyword evidence="8" id="KW-0234">DNA repair</keyword>
<reference evidence="11" key="1">
    <citation type="journal article" date="2019" name="Int. J. Syst. Evol. Microbiol.">
        <title>The Global Catalogue of Microorganisms (GCM) 10K type strain sequencing project: providing services to taxonomists for standard genome sequencing and annotation.</title>
        <authorList>
            <consortium name="The Broad Institute Genomics Platform"/>
            <consortium name="The Broad Institute Genome Sequencing Center for Infectious Disease"/>
            <person name="Wu L."/>
            <person name="Ma J."/>
        </authorList>
    </citation>
    <scope>NUCLEOTIDE SEQUENCE [LARGE SCALE GENOMIC DNA]</scope>
    <source>
        <strain evidence="11">JCM 3369</strain>
    </source>
</reference>
<dbReference type="EMBL" id="JBHSXS010000014">
    <property type="protein sequence ID" value="MFC6882684.1"/>
    <property type="molecule type" value="Genomic_DNA"/>
</dbReference>
<comment type="caution">
    <text evidence="10">The sequence shown here is derived from an EMBL/GenBank/DDBJ whole genome shotgun (WGS) entry which is preliminary data.</text>
</comment>
<keyword evidence="3" id="KW-0540">Nuclease</keyword>
<dbReference type="SUPFAM" id="SSF56219">
    <property type="entry name" value="DNase I-like"/>
    <property type="match status" value="1"/>
</dbReference>
<evidence type="ECO:0000256" key="8">
    <source>
        <dbReference type="ARBA" id="ARBA00023204"/>
    </source>
</evidence>
<dbReference type="RefSeq" id="WP_241683004.1">
    <property type="nucleotide sequence ID" value="NZ_JBHSXE010000001.1"/>
</dbReference>
<protein>
    <submittedName>
        <fullName evidence="10">Endonuclease/exonuclease/phosphatase family protein</fullName>
    </submittedName>
</protein>
<dbReference type="InterPro" id="IPR051547">
    <property type="entry name" value="TDP2-like"/>
</dbReference>
<evidence type="ECO:0000256" key="2">
    <source>
        <dbReference type="ARBA" id="ARBA00001946"/>
    </source>
</evidence>
<evidence type="ECO:0000256" key="5">
    <source>
        <dbReference type="ARBA" id="ARBA00022763"/>
    </source>
</evidence>
<evidence type="ECO:0000259" key="9">
    <source>
        <dbReference type="Pfam" id="PF03372"/>
    </source>
</evidence>
<evidence type="ECO:0000256" key="3">
    <source>
        <dbReference type="ARBA" id="ARBA00022722"/>
    </source>
</evidence>
<comment type="cofactor">
    <cofactor evidence="2">
        <name>Mg(2+)</name>
        <dbReference type="ChEBI" id="CHEBI:18420"/>
    </cofactor>
</comment>
<evidence type="ECO:0000256" key="6">
    <source>
        <dbReference type="ARBA" id="ARBA00022801"/>
    </source>
</evidence>
<dbReference type="GO" id="GO:0004519">
    <property type="term" value="F:endonuclease activity"/>
    <property type="evidence" value="ECO:0007669"/>
    <property type="project" value="UniProtKB-KW"/>
</dbReference>
<gene>
    <name evidence="10" type="ORF">ACFQKB_23210</name>
</gene>
<keyword evidence="10" id="KW-0255">Endonuclease</keyword>
<feature type="domain" description="Endonuclease/exonuclease/phosphatase" evidence="9">
    <location>
        <begin position="5"/>
        <end position="246"/>
    </location>
</feature>
<evidence type="ECO:0000256" key="7">
    <source>
        <dbReference type="ARBA" id="ARBA00022842"/>
    </source>
</evidence>
<sequence>MRVFTLNLWGRRGDWERRREVLRDGVRALGPDLVTFQEAIVDGAYDQVVDLLGPGYEVAHQAEREPDGQGISIASRWPLGAVREADLNVTPRTAGFACRCLAAEVRTPDGPLLLVNHFPNWQPELEYERELQAVVAARFVEGLAGGDMPVVVSGDFDAAPEAASMAFWTGRRSLDGMSVCYRDAWEQVNRGEPGYTYTPYNPLMEDEDWPPQRIDYILVRRGSGLEVRGCTRAFVEPVGGIQASDHYGLVADLVPVPGRP</sequence>
<name>A0ABW2CPP0_9ACTN</name>
<keyword evidence="6" id="KW-0378">Hydrolase</keyword>
<dbReference type="Pfam" id="PF03372">
    <property type="entry name" value="Exo_endo_phos"/>
    <property type="match status" value="1"/>
</dbReference>
<keyword evidence="7" id="KW-0460">Magnesium</keyword>
<dbReference type="InterPro" id="IPR036691">
    <property type="entry name" value="Endo/exonu/phosph_ase_sf"/>
</dbReference>
<dbReference type="Gene3D" id="3.60.10.10">
    <property type="entry name" value="Endonuclease/exonuclease/phosphatase"/>
    <property type="match status" value="1"/>
</dbReference>
<dbReference type="InterPro" id="IPR005135">
    <property type="entry name" value="Endo/exonuclease/phosphatase"/>
</dbReference>
<comment type="cofactor">
    <cofactor evidence="1">
        <name>Mn(2+)</name>
        <dbReference type="ChEBI" id="CHEBI:29035"/>
    </cofactor>
</comment>
<organism evidence="10 11">
    <name type="scientific">Actinomadura yumaensis</name>
    <dbReference type="NCBI Taxonomy" id="111807"/>
    <lineage>
        <taxon>Bacteria</taxon>
        <taxon>Bacillati</taxon>
        <taxon>Actinomycetota</taxon>
        <taxon>Actinomycetes</taxon>
        <taxon>Streptosporangiales</taxon>
        <taxon>Thermomonosporaceae</taxon>
        <taxon>Actinomadura</taxon>
    </lineage>
</organism>
<evidence type="ECO:0000256" key="1">
    <source>
        <dbReference type="ARBA" id="ARBA00001936"/>
    </source>
</evidence>
<evidence type="ECO:0000313" key="10">
    <source>
        <dbReference type="EMBL" id="MFC6882684.1"/>
    </source>
</evidence>
<evidence type="ECO:0000313" key="11">
    <source>
        <dbReference type="Proteomes" id="UP001596380"/>
    </source>
</evidence>
<keyword evidence="5" id="KW-0227">DNA damage</keyword>
<evidence type="ECO:0000256" key="4">
    <source>
        <dbReference type="ARBA" id="ARBA00022723"/>
    </source>
</evidence>
<accession>A0ABW2CPP0</accession>
<dbReference type="Proteomes" id="UP001596380">
    <property type="component" value="Unassembled WGS sequence"/>
</dbReference>
<keyword evidence="11" id="KW-1185">Reference proteome</keyword>
<dbReference type="PANTHER" id="PTHR15822:SF4">
    <property type="entry name" value="TYROSYL-DNA PHOSPHODIESTERASE 2"/>
    <property type="match status" value="1"/>
</dbReference>
<keyword evidence="4" id="KW-0479">Metal-binding</keyword>